<dbReference type="EMBL" id="FNNO01000006">
    <property type="protein sequence ID" value="SDW86159.1"/>
    <property type="molecule type" value="Genomic_DNA"/>
</dbReference>
<accession>A0A8X8ICA2</accession>
<organism evidence="1 2">
    <name type="scientific">Hydrobacter penzbergensis</name>
    <dbReference type="NCBI Taxonomy" id="1235997"/>
    <lineage>
        <taxon>Bacteria</taxon>
        <taxon>Pseudomonadati</taxon>
        <taxon>Bacteroidota</taxon>
        <taxon>Chitinophagia</taxon>
        <taxon>Chitinophagales</taxon>
        <taxon>Chitinophagaceae</taxon>
        <taxon>Hydrobacter</taxon>
    </lineage>
</organism>
<dbReference type="AlphaFoldDB" id="A0A8X8ICA2"/>
<gene>
    <name evidence="1" type="ORF">SAMN05444410_106159</name>
</gene>
<evidence type="ECO:0000313" key="2">
    <source>
        <dbReference type="Proteomes" id="UP000198711"/>
    </source>
</evidence>
<keyword evidence="2" id="KW-1185">Reference proteome</keyword>
<evidence type="ECO:0000313" key="1">
    <source>
        <dbReference type="EMBL" id="SDW86159.1"/>
    </source>
</evidence>
<name>A0A8X8ICA2_9BACT</name>
<dbReference type="Proteomes" id="UP000198711">
    <property type="component" value="Unassembled WGS sequence"/>
</dbReference>
<protein>
    <submittedName>
        <fullName evidence="1">Uncharacterized protein</fullName>
    </submittedName>
</protein>
<comment type="caution">
    <text evidence="1">The sequence shown here is derived from an EMBL/GenBank/DDBJ whole genome shotgun (WGS) entry which is preliminary data.</text>
</comment>
<sequence>MIVNDCHTIKVNVAAVHDVVATRFIINKIQPIHIVHTGWCNMRKNRDGSSDIQ</sequence>
<reference evidence="1 2" key="1">
    <citation type="submission" date="2016-10" db="EMBL/GenBank/DDBJ databases">
        <authorList>
            <person name="Varghese N."/>
            <person name="Submissions S."/>
        </authorList>
    </citation>
    <scope>NUCLEOTIDE SEQUENCE [LARGE SCALE GENOMIC DNA]</scope>
    <source>
        <strain evidence="1 2">DSM 25353</strain>
    </source>
</reference>
<proteinExistence type="predicted"/>